<gene>
    <name evidence="3" type="ORF">INF35_11055</name>
</gene>
<evidence type="ECO:0000256" key="2">
    <source>
        <dbReference type="SAM" id="MobiDB-lite"/>
    </source>
</evidence>
<dbReference type="SUPFAM" id="SSF63817">
    <property type="entry name" value="Sortase"/>
    <property type="match status" value="1"/>
</dbReference>
<proteinExistence type="predicted"/>
<feature type="region of interest" description="Disordered" evidence="2">
    <location>
        <begin position="258"/>
        <end position="281"/>
    </location>
</feature>
<organism evidence="3 4">
    <name type="scientific">Gemmiger gallinarum</name>
    <dbReference type="NCBI Taxonomy" id="2779354"/>
    <lineage>
        <taxon>Bacteria</taxon>
        <taxon>Bacillati</taxon>
        <taxon>Bacillota</taxon>
        <taxon>Clostridia</taxon>
        <taxon>Eubacteriales</taxon>
        <taxon>Gemmiger</taxon>
    </lineage>
</organism>
<sequence>MKRFLLMAGVFVSGLAAAGLAVVVMMAPTWIREWNLRQQKPELETAVTVTEEEQSSEEDIEQAQREKFADLLAQNPDVVGWITIPDTPIDLPVMQTTDNEFYLRLGLDKEYDNLGLPFVDYECDLKNSRNLIIYGHNMGVDDTDRFSSLQEYRDTSYYAKHPVIQLDTLYGSQTYKVIAVFAVTARTSDEDFFQFNKYVDFEDDTAEQEYLDAVQARAFYTTGDYARADEHLLTLCTCTYEMDDARLVVMARPLREGESTEADSVTVNPDPLLPARWPSGA</sequence>
<dbReference type="EMBL" id="JADCKC010000003">
    <property type="protein sequence ID" value="MBE5038324.1"/>
    <property type="molecule type" value="Genomic_DNA"/>
</dbReference>
<dbReference type="RefSeq" id="WP_193502402.1">
    <property type="nucleotide sequence ID" value="NZ_JADCKC010000003.1"/>
</dbReference>
<keyword evidence="4" id="KW-1185">Reference proteome</keyword>
<dbReference type="InterPro" id="IPR009835">
    <property type="entry name" value="SrtB"/>
</dbReference>
<dbReference type="InterPro" id="IPR023365">
    <property type="entry name" value="Sortase_dom-sf"/>
</dbReference>
<keyword evidence="1" id="KW-0378">Hydrolase</keyword>
<dbReference type="InterPro" id="IPR005754">
    <property type="entry name" value="Sortase"/>
</dbReference>
<name>A0ABR9R5A9_9FIRM</name>
<dbReference type="Proteomes" id="UP000768567">
    <property type="component" value="Unassembled WGS sequence"/>
</dbReference>
<comment type="caution">
    <text evidence="3">The sequence shown here is derived from an EMBL/GenBank/DDBJ whole genome shotgun (WGS) entry which is preliminary data.</text>
</comment>
<evidence type="ECO:0000256" key="1">
    <source>
        <dbReference type="ARBA" id="ARBA00022801"/>
    </source>
</evidence>
<dbReference type="Pfam" id="PF04203">
    <property type="entry name" value="Sortase"/>
    <property type="match status" value="1"/>
</dbReference>
<dbReference type="Gene3D" id="2.40.260.10">
    <property type="entry name" value="Sortase"/>
    <property type="match status" value="1"/>
</dbReference>
<reference evidence="3 4" key="1">
    <citation type="submission" date="2020-10" db="EMBL/GenBank/DDBJ databases">
        <title>ChiBAC.</title>
        <authorList>
            <person name="Zenner C."/>
            <person name="Hitch T.C.A."/>
            <person name="Clavel T."/>
        </authorList>
    </citation>
    <scope>NUCLEOTIDE SEQUENCE [LARGE SCALE GENOMIC DNA]</scope>
    <source>
        <strain evidence="3 4">DSM 109015</strain>
    </source>
</reference>
<evidence type="ECO:0000313" key="4">
    <source>
        <dbReference type="Proteomes" id="UP000768567"/>
    </source>
</evidence>
<dbReference type="CDD" id="cd05826">
    <property type="entry name" value="Sortase_B"/>
    <property type="match status" value="1"/>
</dbReference>
<evidence type="ECO:0000313" key="3">
    <source>
        <dbReference type="EMBL" id="MBE5038324.1"/>
    </source>
</evidence>
<protein>
    <submittedName>
        <fullName evidence="3">Class B sortase</fullName>
    </submittedName>
</protein>
<accession>A0ABR9R5A9</accession>